<protein>
    <recommendedName>
        <fullName evidence="1">GGDEF domain-containing protein</fullName>
    </recommendedName>
</protein>
<dbReference type="STRING" id="483218.BACPEC_02145"/>
<dbReference type="EMBL" id="ABVQ01000036">
    <property type="protein sequence ID" value="EEC57633.1"/>
    <property type="molecule type" value="Genomic_DNA"/>
</dbReference>
<accession>B7AST7</accession>
<dbReference type="InterPro" id="IPR003018">
    <property type="entry name" value="GAF"/>
</dbReference>
<dbReference type="InterPro" id="IPR043128">
    <property type="entry name" value="Rev_trsase/Diguanyl_cyclase"/>
</dbReference>
<dbReference type="NCBIfam" id="TIGR00254">
    <property type="entry name" value="GGDEF"/>
    <property type="match status" value="1"/>
</dbReference>
<dbReference type="SUPFAM" id="SSF55073">
    <property type="entry name" value="Nucleotide cyclase"/>
    <property type="match status" value="1"/>
</dbReference>
<dbReference type="InterPro" id="IPR029787">
    <property type="entry name" value="Nucleotide_cyclase"/>
</dbReference>
<dbReference type="GO" id="GO:0043709">
    <property type="term" value="P:cell adhesion involved in single-species biofilm formation"/>
    <property type="evidence" value="ECO:0007669"/>
    <property type="project" value="TreeGrafter"/>
</dbReference>
<dbReference type="Pfam" id="PF01590">
    <property type="entry name" value="GAF"/>
    <property type="match status" value="1"/>
</dbReference>
<dbReference type="InterPro" id="IPR050469">
    <property type="entry name" value="Diguanylate_Cyclase"/>
</dbReference>
<dbReference type="GO" id="GO:0005886">
    <property type="term" value="C:plasma membrane"/>
    <property type="evidence" value="ECO:0007669"/>
    <property type="project" value="TreeGrafter"/>
</dbReference>
<evidence type="ECO:0000313" key="3">
    <source>
        <dbReference type="Proteomes" id="UP000003136"/>
    </source>
</evidence>
<dbReference type="GO" id="GO:1902201">
    <property type="term" value="P:negative regulation of bacterial-type flagellum-dependent cell motility"/>
    <property type="evidence" value="ECO:0007669"/>
    <property type="project" value="TreeGrafter"/>
</dbReference>
<dbReference type="eggNOG" id="COG2203">
    <property type="taxonomic scope" value="Bacteria"/>
</dbReference>
<dbReference type="SUPFAM" id="SSF55781">
    <property type="entry name" value="GAF domain-like"/>
    <property type="match status" value="1"/>
</dbReference>
<dbReference type="SMART" id="SM00267">
    <property type="entry name" value="GGDEF"/>
    <property type="match status" value="1"/>
</dbReference>
<name>B7AST7_9FIRM</name>
<reference evidence="2 3" key="1">
    <citation type="submission" date="2008-11" db="EMBL/GenBank/DDBJ databases">
        <title>Draft genome sequence of Bacteroides pectinophilus (ATCC 43243).</title>
        <authorList>
            <person name="Sudarsanam P."/>
            <person name="Ley R."/>
            <person name="Guruge J."/>
            <person name="Turnbaugh P.J."/>
            <person name="Mahowald M."/>
            <person name="Liep D."/>
            <person name="Gordon J."/>
        </authorList>
    </citation>
    <scope>NUCLEOTIDE SEQUENCE [LARGE SCALE GENOMIC DNA]</scope>
    <source>
        <strain evidence="2 3">ATCC 43243</strain>
    </source>
</reference>
<dbReference type="Proteomes" id="UP000003136">
    <property type="component" value="Unassembled WGS sequence"/>
</dbReference>
<dbReference type="HOGENOM" id="CLU_000445_70_66_9"/>
<dbReference type="InterPro" id="IPR000160">
    <property type="entry name" value="GGDEF_dom"/>
</dbReference>
<dbReference type="Pfam" id="PF00990">
    <property type="entry name" value="GGDEF"/>
    <property type="match status" value="1"/>
</dbReference>
<dbReference type="InterPro" id="IPR035965">
    <property type="entry name" value="PAS-like_dom_sf"/>
</dbReference>
<proteinExistence type="predicted"/>
<gene>
    <name evidence="2" type="ORF">BACPEC_02145</name>
</gene>
<evidence type="ECO:0000313" key="2">
    <source>
        <dbReference type="EMBL" id="EEC57633.1"/>
    </source>
</evidence>
<dbReference type="SUPFAM" id="SSF55785">
    <property type="entry name" value="PYP-like sensor domain (PAS domain)"/>
    <property type="match status" value="1"/>
</dbReference>
<reference evidence="2 3" key="2">
    <citation type="submission" date="2008-11" db="EMBL/GenBank/DDBJ databases">
        <authorList>
            <person name="Fulton L."/>
            <person name="Clifton S."/>
            <person name="Fulton B."/>
            <person name="Xu J."/>
            <person name="Minx P."/>
            <person name="Pepin K.H."/>
            <person name="Johnson M."/>
            <person name="Bhonagiri V."/>
            <person name="Nash W.E."/>
            <person name="Mardis E.R."/>
            <person name="Wilson R.K."/>
        </authorList>
    </citation>
    <scope>NUCLEOTIDE SEQUENCE [LARGE SCALE GENOMIC DNA]</scope>
    <source>
        <strain evidence="2 3">ATCC 43243</strain>
    </source>
</reference>
<dbReference type="eggNOG" id="COG2199">
    <property type="taxonomic scope" value="Bacteria"/>
</dbReference>
<dbReference type="AlphaFoldDB" id="B7AST7"/>
<dbReference type="InterPro" id="IPR029016">
    <property type="entry name" value="GAF-like_dom_sf"/>
</dbReference>
<dbReference type="PANTHER" id="PTHR45138">
    <property type="entry name" value="REGULATORY COMPONENTS OF SENSORY TRANSDUCTION SYSTEM"/>
    <property type="match status" value="1"/>
</dbReference>
<keyword evidence="3" id="KW-1185">Reference proteome</keyword>
<dbReference type="Gene3D" id="3.30.70.270">
    <property type="match status" value="1"/>
</dbReference>
<sequence length="444" mass="51428">MEKLCKFFENLDEFVYVADIDTYEIVYMNRKTLDEYGYSSLDEVKGKKCYEVLQKSATPCTICNNAMLEEGRFKEWRYFNPLLNKHLLLKDTMMQDNGRRYRIELALDATTEEVKNGMIREYQNLEEIVNEGLRLALRAPMPDDSINVLLEYIGKELDCERIYIFEKDDRGYDNNTYEWCTSGVEPQIQNLKNLSPDVCESWYHNFSHDKNIMIEYLEDIKDSNRMLYNVLAPQNIHSLAVVPLYDDGKIIGFYGVDNPPARSLEYSTNMLKIMGHFIVSALKRRDLVKELETMGMTDQLTKLGNRFAMDRYISEIRPESSIGAVYCDITGLKRVNDSQGHIAGDNLIIRASQCLARTFDGYGVFRIGGDELLALCPGISEHDMTALVEKLRTDMPDYNVIMAVGAIWRSSNKESMDRLLSESEKLMYEDKARYYANANIDRRR</sequence>
<evidence type="ECO:0000259" key="1">
    <source>
        <dbReference type="PROSITE" id="PS50887"/>
    </source>
</evidence>
<organism evidence="2 3">
    <name type="scientific">[Bacteroides] pectinophilus ATCC 43243</name>
    <dbReference type="NCBI Taxonomy" id="483218"/>
    <lineage>
        <taxon>Bacteria</taxon>
        <taxon>Bacillati</taxon>
        <taxon>Bacillota</taxon>
        <taxon>Clostridia</taxon>
        <taxon>Eubacteriales</taxon>
    </lineage>
</organism>
<dbReference type="PROSITE" id="PS50887">
    <property type="entry name" value="GGDEF"/>
    <property type="match status" value="1"/>
</dbReference>
<dbReference type="GO" id="GO:0052621">
    <property type="term" value="F:diguanylate cyclase activity"/>
    <property type="evidence" value="ECO:0007669"/>
    <property type="project" value="TreeGrafter"/>
</dbReference>
<feature type="domain" description="GGDEF" evidence="1">
    <location>
        <begin position="320"/>
        <end position="444"/>
    </location>
</feature>
<dbReference type="PANTHER" id="PTHR45138:SF9">
    <property type="entry name" value="DIGUANYLATE CYCLASE DGCM-RELATED"/>
    <property type="match status" value="1"/>
</dbReference>
<dbReference type="CDD" id="cd01949">
    <property type="entry name" value="GGDEF"/>
    <property type="match status" value="1"/>
</dbReference>
<dbReference type="Gene3D" id="3.30.450.40">
    <property type="match status" value="1"/>
</dbReference>
<comment type="caution">
    <text evidence="2">The sequence shown here is derived from an EMBL/GenBank/DDBJ whole genome shotgun (WGS) entry which is preliminary data.</text>
</comment>